<dbReference type="OMA" id="QCHVQRY"/>
<dbReference type="JaponicusDB" id="SJAG_04063">
    <property type="gene designation" value="fmd2"/>
</dbReference>
<evidence type="ECO:0000313" key="8">
    <source>
        <dbReference type="EMBL" id="EEB08891.2"/>
    </source>
</evidence>
<comment type="similarity">
    <text evidence="5">Belongs to the zinc-containing alcohol dehydrogenase family.</text>
</comment>
<protein>
    <submittedName>
        <fullName evidence="8">Glutathione-dependent formaldehyde dehydrogenase</fullName>
    </submittedName>
</protein>
<dbReference type="RefSeq" id="XP_002175184.2">
    <property type="nucleotide sequence ID" value="XM_002175148.2"/>
</dbReference>
<dbReference type="InterPro" id="IPR011032">
    <property type="entry name" value="GroES-like_sf"/>
</dbReference>
<evidence type="ECO:0000259" key="7">
    <source>
        <dbReference type="Pfam" id="PF08240"/>
    </source>
</evidence>
<feature type="domain" description="Alcohol dehydrogenase-like C-terminal" evidence="6">
    <location>
        <begin position="232"/>
        <end position="299"/>
    </location>
</feature>
<dbReference type="SUPFAM" id="SSF50129">
    <property type="entry name" value="GroES-like"/>
    <property type="match status" value="1"/>
</dbReference>
<dbReference type="Gene3D" id="3.40.50.720">
    <property type="entry name" value="NAD(P)-binding Rossmann-like Domain"/>
    <property type="match status" value="1"/>
</dbReference>
<dbReference type="CDD" id="cd08283">
    <property type="entry name" value="FDH_like_1"/>
    <property type="match status" value="1"/>
</dbReference>
<dbReference type="Pfam" id="PF08240">
    <property type="entry name" value="ADH_N"/>
    <property type="match status" value="1"/>
</dbReference>
<dbReference type="GO" id="GO:0016491">
    <property type="term" value="F:oxidoreductase activity"/>
    <property type="evidence" value="ECO:0007669"/>
    <property type="project" value="UniProtKB-KW"/>
</dbReference>
<dbReference type="SUPFAM" id="SSF51735">
    <property type="entry name" value="NAD(P)-binding Rossmann-fold domains"/>
    <property type="match status" value="1"/>
</dbReference>
<dbReference type="eggNOG" id="KOG0024">
    <property type="taxonomic scope" value="Eukaryota"/>
</dbReference>
<dbReference type="PROSITE" id="PS00059">
    <property type="entry name" value="ADH_ZINC"/>
    <property type="match status" value="1"/>
</dbReference>
<dbReference type="EMBL" id="KE651167">
    <property type="protein sequence ID" value="EEB08891.2"/>
    <property type="molecule type" value="Genomic_DNA"/>
</dbReference>
<dbReference type="STRING" id="402676.B6K5T7"/>
<dbReference type="Pfam" id="PF00107">
    <property type="entry name" value="ADH_zinc_N"/>
    <property type="match status" value="1"/>
</dbReference>
<evidence type="ECO:0000256" key="3">
    <source>
        <dbReference type="ARBA" id="ARBA00022833"/>
    </source>
</evidence>
<evidence type="ECO:0000256" key="2">
    <source>
        <dbReference type="ARBA" id="ARBA00022723"/>
    </source>
</evidence>
<dbReference type="PANTHER" id="PTHR42813:SF1">
    <property type="entry name" value="DEHYDROGENASE, PUTATIVE (AFU_ORTHOLOGUE AFUA_5G03930)-RELATED"/>
    <property type="match status" value="1"/>
</dbReference>
<dbReference type="Proteomes" id="UP000001744">
    <property type="component" value="Unassembled WGS sequence"/>
</dbReference>
<keyword evidence="2 5" id="KW-0479">Metal-binding</keyword>
<dbReference type="OrthoDB" id="256333at2759"/>
<dbReference type="InterPro" id="IPR036291">
    <property type="entry name" value="NAD(P)-bd_dom_sf"/>
</dbReference>
<dbReference type="VEuPathDB" id="FungiDB:SJAG_04063"/>
<sequence>MMNTISNKITNVLSDRLGKHPVAEGSTQPYVHSDELMSAVTWQGPKSVAVEKVPKPTITHENDVIVKITACSICSGSDSHIFSGEINPTKKGSIMGHEGCGVIVERGPAVKNLYVGDRVVIAFDIACGQCPYCKRQEFVACDATNDSKLMDKMYGAHHCAIFGYSDMMGNVPGTQAEYVRVPFADVNCYKIPANLPDRKALYASDVLCTSLHAVDMAEINKNDTLAIWGLGPIGLLAARWAQIRGARSIIGIDSVPERLELAASKLKIHVIDRSKVKDIPAKIMEIVPGGVDAAIEASGFRFTSSFRHTVERAIGMETDSCDMITECCQAVRKYGRISVIADYIGFADRFPIGHIMMKHLTLRSGQCPCQCYFKQVFDALESGKIDPDFIVTDVVKFNDLPKAYEKLFYKKDGMVKIYCEPEKED</sequence>
<evidence type="ECO:0000313" key="10">
    <source>
        <dbReference type="Proteomes" id="UP000001744"/>
    </source>
</evidence>
<evidence type="ECO:0000256" key="1">
    <source>
        <dbReference type="ARBA" id="ARBA00001947"/>
    </source>
</evidence>
<name>B6K5T7_SCHJY</name>
<dbReference type="HOGENOM" id="CLU_026673_11_3_1"/>
<dbReference type="InterPro" id="IPR013149">
    <property type="entry name" value="ADH-like_C"/>
</dbReference>
<accession>B6K5T7</accession>
<dbReference type="AlphaFoldDB" id="B6K5T7"/>
<dbReference type="GO" id="GO:0070458">
    <property type="term" value="P:cellular detoxification of nitrogen compound"/>
    <property type="evidence" value="ECO:0007669"/>
    <property type="project" value="EnsemblFungi"/>
</dbReference>
<proteinExistence type="inferred from homology"/>
<dbReference type="GO" id="GO:0071500">
    <property type="term" value="P:cellular response to nitrosative stress"/>
    <property type="evidence" value="ECO:0007669"/>
    <property type="project" value="EnsemblFungi"/>
</dbReference>
<dbReference type="PANTHER" id="PTHR42813">
    <property type="entry name" value="ZINC-TYPE ALCOHOL DEHYDROGENASE-LIKE"/>
    <property type="match status" value="1"/>
</dbReference>
<evidence type="ECO:0000256" key="4">
    <source>
        <dbReference type="ARBA" id="ARBA00023002"/>
    </source>
</evidence>
<dbReference type="GeneID" id="7047586"/>
<evidence type="ECO:0000313" key="9">
    <source>
        <dbReference type="JaponicusDB" id="SJAG_04063"/>
    </source>
</evidence>
<dbReference type="InterPro" id="IPR013154">
    <property type="entry name" value="ADH-like_N"/>
</dbReference>
<dbReference type="Gene3D" id="3.90.180.10">
    <property type="entry name" value="Medium-chain alcohol dehydrogenases, catalytic domain"/>
    <property type="match status" value="1"/>
</dbReference>
<evidence type="ECO:0000259" key="6">
    <source>
        <dbReference type="Pfam" id="PF00107"/>
    </source>
</evidence>
<gene>
    <name evidence="9" type="primary">fmd2</name>
    <name evidence="8" type="ORF">SJAG_04063</name>
</gene>
<dbReference type="InterPro" id="IPR002328">
    <property type="entry name" value="ADH_Zn_CS"/>
</dbReference>
<keyword evidence="3 5" id="KW-0862">Zinc</keyword>
<keyword evidence="10" id="KW-1185">Reference proteome</keyword>
<feature type="domain" description="Alcohol dehydrogenase-like N-terminal" evidence="7">
    <location>
        <begin position="61"/>
        <end position="192"/>
    </location>
</feature>
<evidence type="ECO:0000256" key="5">
    <source>
        <dbReference type="RuleBase" id="RU361277"/>
    </source>
</evidence>
<keyword evidence="4" id="KW-0560">Oxidoreductase</keyword>
<dbReference type="GO" id="GO:0008270">
    <property type="term" value="F:zinc ion binding"/>
    <property type="evidence" value="ECO:0007669"/>
    <property type="project" value="InterPro"/>
</dbReference>
<reference evidence="8 10" key="1">
    <citation type="journal article" date="2011" name="Science">
        <title>Comparative functional genomics of the fission yeasts.</title>
        <authorList>
            <person name="Rhind N."/>
            <person name="Chen Z."/>
            <person name="Yassour M."/>
            <person name="Thompson D.A."/>
            <person name="Haas B.J."/>
            <person name="Habib N."/>
            <person name="Wapinski I."/>
            <person name="Roy S."/>
            <person name="Lin M.F."/>
            <person name="Heiman D.I."/>
            <person name="Young S.K."/>
            <person name="Furuya K."/>
            <person name="Guo Y."/>
            <person name="Pidoux A."/>
            <person name="Chen H.M."/>
            <person name="Robbertse B."/>
            <person name="Goldberg J.M."/>
            <person name="Aoki K."/>
            <person name="Bayne E.H."/>
            <person name="Berlin A.M."/>
            <person name="Desjardins C.A."/>
            <person name="Dobbs E."/>
            <person name="Dukaj L."/>
            <person name="Fan L."/>
            <person name="FitzGerald M.G."/>
            <person name="French C."/>
            <person name="Gujja S."/>
            <person name="Hansen K."/>
            <person name="Keifenheim D."/>
            <person name="Levin J.Z."/>
            <person name="Mosher R.A."/>
            <person name="Mueller C.A."/>
            <person name="Pfiffner J."/>
            <person name="Priest M."/>
            <person name="Russ C."/>
            <person name="Smialowska A."/>
            <person name="Swoboda P."/>
            <person name="Sykes S.M."/>
            <person name="Vaughn M."/>
            <person name="Vengrova S."/>
            <person name="Yoder R."/>
            <person name="Zeng Q."/>
            <person name="Allshire R."/>
            <person name="Baulcombe D."/>
            <person name="Birren B.W."/>
            <person name="Brown W."/>
            <person name="Ekwall K."/>
            <person name="Kellis M."/>
            <person name="Leatherwood J."/>
            <person name="Levin H."/>
            <person name="Margalit H."/>
            <person name="Martienssen R."/>
            <person name="Nieduszynski C.A."/>
            <person name="Spatafora J.W."/>
            <person name="Friedman N."/>
            <person name="Dalgaard J.Z."/>
            <person name="Baumann P."/>
            <person name="Niki H."/>
            <person name="Regev A."/>
            <person name="Nusbaum C."/>
        </authorList>
    </citation>
    <scope>NUCLEOTIDE SEQUENCE [LARGE SCALE GENOMIC DNA]</scope>
    <source>
        <strain evidence="10">yFS275 / FY16936</strain>
    </source>
</reference>
<comment type="cofactor">
    <cofactor evidence="1 5">
        <name>Zn(2+)</name>
        <dbReference type="ChEBI" id="CHEBI:29105"/>
    </cofactor>
</comment>
<organism evidence="8 10">
    <name type="scientific">Schizosaccharomyces japonicus (strain yFS275 / FY16936)</name>
    <name type="common">Fission yeast</name>
    <dbReference type="NCBI Taxonomy" id="402676"/>
    <lineage>
        <taxon>Eukaryota</taxon>
        <taxon>Fungi</taxon>
        <taxon>Dikarya</taxon>
        <taxon>Ascomycota</taxon>
        <taxon>Taphrinomycotina</taxon>
        <taxon>Schizosaccharomycetes</taxon>
        <taxon>Schizosaccharomycetales</taxon>
        <taxon>Schizosaccharomycetaceae</taxon>
        <taxon>Schizosaccharomyces</taxon>
    </lineage>
</organism>